<reference evidence="4" key="1">
    <citation type="submission" date="2020-07" db="EMBL/GenBank/DDBJ databases">
        <title>Genome sequence and genetic diversity analysis of an under-domesticated orphan crop, white fonio (Digitaria exilis).</title>
        <authorList>
            <person name="Bennetzen J.L."/>
            <person name="Chen S."/>
            <person name="Ma X."/>
            <person name="Wang X."/>
            <person name="Yssel A.E.J."/>
            <person name="Chaluvadi S.R."/>
            <person name="Johnson M."/>
            <person name="Gangashetty P."/>
            <person name="Hamidou F."/>
            <person name="Sanogo M.D."/>
            <person name="Zwaenepoel A."/>
            <person name="Wallace J."/>
            <person name="Van De Peer Y."/>
            <person name="Van Deynze A."/>
        </authorList>
    </citation>
    <scope>NUCLEOTIDE SEQUENCE</scope>
    <source>
        <tissue evidence="4">Leaves</tissue>
    </source>
</reference>
<dbReference type="Proteomes" id="UP000636709">
    <property type="component" value="Unassembled WGS sequence"/>
</dbReference>
<keyword evidence="2" id="KW-1133">Transmembrane helix</keyword>
<proteinExistence type="predicted"/>
<feature type="domain" description="DUF7378" evidence="3">
    <location>
        <begin position="44"/>
        <end position="193"/>
    </location>
</feature>
<sequence>MEASAVPFQEAKKLKQKQVDDQEDMMPLVFRWVMAAAASSSSSVTIGEDNKTNTWRADGAWVCLVCVPASATFVGMPAAIAYGMYTRPRHRGDDFLWFTPVALMLLGFYMAVVQTAMFYTALYLPRAPLAAWEALRHVGFDKMVVTVIATSGVAMPFHAIYGAHWALIIWCWFVVALVAAVLAFWICLVRIYGDDKPGRSRWRELAIVLARSSVFAAVIFAVCIHLLSIAPPVAVDDGAAAFCLSSRSPWLVPVLMLTGAYLAVVQMAVHHMLLFLPRAPLAAWEAMWHVGFEKIGVAVSVTSGLDLLLDYCGARWLLVIWCCLVVALIAAVLAFWICLARTYGHDEPGRCGCWGGLAIALPLSSLLAAALTAAFIYLDGHEPTRQAWAMKNHADVDERLPEHQGRTSTIVTIASMNSPQDTGDEVGQKHADADDNARHHGAHQETLAVKTSSSLPRPSAKVVAPTEKLGYYAYRLHQPPTHNMPENVKMAVAMDFMPRSNNHNDGLKQEHIYVLVHRHRYFLTDKSPPPIELHSNAPAPPPRPLRLRVGFLAVGEVSSDKDYLAIIPKTWCT</sequence>
<dbReference type="InterPro" id="IPR055802">
    <property type="entry name" value="DUF7378"/>
</dbReference>
<evidence type="ECO:0000256" key="2">
    <source>
        <dbReference type="SAM" id="Phobius"/>
    </source>
</evidence>
<dbReference type="Pfam" id="PF24095">
    <property type="entry name" value="DUF7378"/>
    <property type="match status" value="2"/>
</dbReference>
<feature type="transmembrane region" description="Helical" evidence="2">
    <location>
        <begin position="316"/>
        <end position="337"/>
    </location>
</feature>
<dbReference type="AlphaFoldDB" id="A0A835BQL6"/>
<protein>
    <recommendedName>
        <fullName evidence="3">DUF7378 domain-containing protein</fullName>
    </recommendedName>
</protein>
<feature type="transmembrane region" description="Helical" evidence="2">
    <location>
        <begin position="357"/>
        <end position="378"/>
    </location>
</feature>
<feature type="transmembrane region" description="Helical" evidence="2">
    <location>
        <begin position="205"/>
        <end position="230"/>
    </location>
</feature>
<comment type="caution">
    <text evidence="4">The sequence shown here is derived from an EMBL/GenBank/DDBJ whole genome shotgun (WGS) entry which is preliminary data.</text>
</comment>
<gene>
    <name evidence="4" type="ORF">HU200_037405</name>
</gene>
<feature type="domain" description="DUF7378" evidence="3">
    <location>
        <begin position="210"/>
        <end position="344"/>
    </location>
</feature>
<keyword evidence="5" id="KW-1185">Reference proteome</keyword>
<evidence type="ECO:0000313" key="4">
    <source>
        <dbReference type="EMBL" id="KAF8695558.1"/>
    </source>
</evidence>
<organism evidence="4 5">
    <name type="scientific">Digitaria exilis</name>
    <dbReference type="NCBI Taxonomy" id="1010633"/>
    <lineage>
        <taxon>Eukaryota</taxon>
        <taxon>Viridiplantae</taxon>
        <taxon>Streptophyta</taxon>
        <taxon>Embryophyta</taxon>
        <taxon>Tracheophyta</taxon>
        <taxon>Spermatophyta</taxon>
        <taxon>Magnoliopsida</taxon>
        <taxon>Liliopsida</taxon>
        <taxon>Poales</taxon>
        <taxon>Poaceae</taxon>
        <taxon>PACMAD clade</taxon>
        <taxon>Panicoideae</taxon>
        <taxon>Panicodae</taxon>
        <taxon>Paniceae</taxon>
        <taxon>Anthephorinae</taxon>
        <taxon>Digitaria</taxon>
    </lineage>
</organism>
<feature type="transmembrane region" description="Helical" evidence="2">
    <location>
        <begin position="97"/>
        <end position="122"/>
    </location>
</feature>
<feature type="transmembrane region" description="Helical" evidence="2">
    <location>
        <begin position="250"/>
        <end position="269"/>
    </location>
</feature>
<keyword evidence="2" id="KW-0812">Transmembrane</keyword>
<keyword evidence="2" id="KW-0472">Membrane</keyword>
<feature type="transmembrane region" description="Helical" evidence="2">
    <location>
        <begin position="59"/>
        <end position="85"/>
    </location>
</feature>
<accession>A0A835BQL6</accession>
<evidence type="ECO:0000313" key="5">
    <source>
        <dbReference type="Proteomes" id="UP000636709"/>
    </source>
</evidence>
<evidence type="ECO:0000256" key="1">
    <source>
        <dbReference type="SAM" id="MobiDB-lite"/>
    </source>
</evidence>
<feature type="transmembrane region" description="Helical" evidence="2">
    <location>
        <begin position="143"/>
        <end position="161"/>
    </location>
</feature>
<feature type="transmembrane region" description="Helical" evidence="2">
    <location>
        <begin position="167"/>
        <end position="193"/>
    </location>
</feature>
<evidence type="ECO:0000259" key="3">
    <source>
        <dbReference type="Pfam" id="PF24095"/>
    </source>
</evidence>
<dbReference type="OrthoDB" id="594103at2759"/>
<feature type="region of interest" description="Disordered" evidence="1">
    <location>
        <begin position="439"/>
        <end position="460"/>
    </location>
</feature>
<dbReference type="EMBL" id="JACEFO010001886">
    <property type="protein sequence ID" value="KAF8695558.1"/>
    <property type="molecule type" value="Genomic_DNA"/>
</dbReference>
<name>A0A835BQL6_9POAL</name>